<name>A0A382KR89_9ZZZZ</name>
<dbReference type="EMBL" id="UINC01082501">
    <property type="protein sequence ID" value="SVC27324.1"/>
    <property type="molecule type" value="Genomic_DNA"/>
</dbReference>
<dbReference type="AlphaFoldDB" id="A0A382KR89"/>
<accession>A0A382KR89</accession>
<gene>
    <name evidence="1" type="ORF">METZ01_LOCUS280178</name>
</gene>
<protein>
    <submittedName>
        <fullName evidence="1">Uncharacterized protein</fullName>
    </submittedName>
</protein>
<evidence type="ECO:0000313" key="1">
    <source>
        <dbReference type="EMBL" id="SVC27324.1"/>
    </source>
</evidence>
<proteinExistence type="predicted"/>
<sequence length="265" mass="30169">MKKPKLIQAALITISITILLGLFAKMQTIQPQEVAYDPYSKTQYIDDIKQVINTFKGGSEKKIASLVKYPLSMSYPVPDINNKEEFIGRFDEVFDETILDKIAASTIDDWDTVGWRGIMFDLGMVWLDYDGLIKGINYETSIAKKIQKDLIEKERATLHISVQEFMEPYHHVYIDNDIVRVDKMLDDSFRLVIWKDKDTAQQPDIVISNGVIEFQGSGGGASYLFKDKDYTYDFGDPYIGSKADPAIPSLSIYEGDELIYRGNSK</sequence>
<organism evidence="1">
    <name type="scientific">marine metagenome</name>
    <dbReference type="NCBI Taxonomy" id="408172"/>
    <lineage>
        <taxon>unclassified sequences</taxon>
        <taxon>metagenomes</taxon>
        <taxon>ecological metagenomes</taxon>
    </lineage>
</organism>
<reference evidence="1" key="1">
    <citation type="submission" date="2018-05" db="EMBL/GenBank/DDBJ databases">
        <authorList>
            <person name="Lanie J.A."/>
            <person name="Ng W.-L."/>
            <person name="Kazmierczak K.M."/>
            <person name="Andrzejewski T.M."/>
            <person name="Davidsen T.M."/>
            <person name="Wayne K.J."/>
            <person name="Tettelin H."/>
            <person name="Glass J.I."/>
            <person name="Rusch D."/>
            <person name="Podicherti R."/>
            <person name="Tsui H.-C.T."/>
            <person name="Winkler M.E."/>
        </authorList>
    </citation>
    <scope>NUCLEOTIDE SEQUENCE</scope>
</reference>